<evidence type="ECO:0000313" key="3">
    <source>
        <dbReference type="Proteomes" id="UP000706172"/>
    </source>
</evidence>
<dbReference type="Proteomes" id="UP000706172">
    <property type="component" value="Unassembled WGS sequence"/>
</dbReference>
<keyword evidence="1" id="KW-0620">Polyamine biosynthesis</keyword>
<organism evidence="2 3">
    <name type="scientific">Desulfotignum balticum</name>
    <dbReference type="NCBI Taxonomy" id="115781"/>
    <lineage>
        <taxon>Bacteria</taxon>
        <taxon>Pseudomonadati</taxon>
        <taxon>Thermodesulfobacteriota</taxon>
        <taxon>Desulfobacteria</taxon>
        <taxon>Desulfobacterales</taxon>
        <taxon>Desulfobacteraceae</taxon>
        <taxon>Desulfotignum</taxon>
    </lineage>
</organism>
<dbReference type="InterPro" id="IPR029063">
    <property type="entry name" value="SAM-dependent_MTases_sf"/>
</dbReference>
<gene>
    <name evidence="2" type="ORF">H0S81_06680</name>
</gene>
<proteinExistence type="predicted"/>
<protein>
    <submittedName>
        <fullName evidence="2">Spermidine synthase</fullName>
    </submittedName>
</protein>
<reference evidence="2" key="1">
    <citation type="submission" date="2020-07" db="EMBL/GenBank/DDBJ databases">
        <title>Severe corrosion of carbon steel in oil field produced water can be linked to methanogenic archaea containing a special type of NiFe hydrogenase.</title>
        <authorList>
            <person name="Lahme S."/>
            <person name="Mand J."/>
            <person name="Longwell J."/>
            <person name="Smith R."/>
            <person name="Enning D."/>
        </authorList>
    </citation>
    <scope>NUCLEOTIDE SEQUENCE</scope>
    <source>
        <strain evidence="2">MIC098Bin6</strain>
    </source>
</reference>
<name>A0A931G8R3_9BACT</name>
<dbReference type="EMBL" id="JACCQK010000372">
    <property type="protein sequence ID" value="MBG0779595.1"/>
    <property type="molecule type" value="Genomic_DNA"/>
</dbReference>
<dbReference type="Gene3D" id="3.40.50.150">
    <property type="entry name" value="Vaccinia Virus protein VP39"/>
    <property type="match status" value="1"/>
</dbReference>
<evidence type="ECO:0000256" key="1">
    <source>
        <dbReference type="ARBA" id="ARBA00023115"/>
    </source>
</evidence>
<accession>A0A931G8R3</accession>
<evidence type="ECO:0000313" key="2">
    <source>
        <dbReference type="EMBL" id="MBG0779595.1"/>
    </source>
</evidence>
<dbReference type="AlphaFoldDB" id="A0A931G8R3"/>
<comment type="caution">
    <text evidence="2">The sequence shown here is derived from an EMBL/GenBank/DDBJ whole genome shotgun (WGS) entry which is preliminary data.</text>
</comment>
<dbReference type="GO" id="GO:0006596">
    <property type="term" value="P:polyamine biosynthetic process"/>
    <property type="evidence" value="ECO:0007669"/>
    <property type="project" value="UniProtKB-KW"/>
</dbReference>
<sequence>MDPLFEELDCQQTRLGELSLRRRRLMQLDGRQIYEVKLGDDFLMSSLFHAAETKMAEISLAMVAKSDLTVVVGGLGLGYTAAAALADPRVRSLVVVEYLAPVISWHKNNLVPLGNQLCTDPRCRLIHDDFFARSQDTDQGFDPDFPGKKVDIILLDIDHTPNRVLHRTNTRFYTPDGLNELAGHLNPGGVFALWSDDPPEKAFTDLLESVFPEVHAHTVHFKNPFTGGTAENAVYAARTDK</sequence>
<dbReference type="SUPFAM" id="SSF53335">
    <property type="entry name" value="S-adenosyl-L-methionine-dependent methyltransferases"/>
    <property type="match status" value="1"/>
</dbReference>
<dbReference type="PANTHER" id="PTHR43317">
    <property type="entry name" value="THERMOSPERMINE SYNTHASE ACAULIS5"/>
    <property type="match status" value="1"/>
</dbReference>
<dbReference type="PANTHER" id="PTHR43317:SF3">
    <property type="entry name" value="BLR2883 PROTEIN"/>
    <property type="match status" value="1"/>
</dbReference>